<keyword evidence="1" id="KW-0472">Membrane</keyword>
<feature type="transmembrane region" description="Helical" evidence="1">
    <location>
        <begin position="6"/>
        <end position="25"/>
    </location>
</feature>
<protein>
    <submittedName>
        <fullName evidence="2">Uncharacterized protein</fullName>
    </submittedName>
</protein>
<proteinExistence type="predicted"/>
<sequence>MIYTFSLSLSPHFFLYLYFYPLYICKRKQFTLSPSFLPSSISPLSLRTEIVLNGHGFRILRKRVLSKSEKLSRMSEQCEILCSLGSEASTGVFEKRMQVLKYLERVWESNQDEKLNEVIDMDMELN</sequence>
<keyword evidence="1" id="KW-1133">Transmembrane helix</keyword>
<dbReference type="EMBL" id="HBUF01025338">
    <property type="protein sequence ID" value="CAG6612719.1"/>
    <property type="molecule type" value="Transcribed_RNA"/>
</dbReference>
<name>A0A8D8LLB0_9HEMI</name>
<dbReference type="AlphaFoldDB" id="A0A8D8LLB0"/>
<reference evidence="2" key="1">
    <citation type="submission" date="2021-05" db="EMBL/GenBank/DDBJ databases">
        <authorList>
            <person name="Alioto T."/>
            <person name="Alioto T."/>
            <person name="Gomez Garrido J."/>
        </authorList>
    </citation>
    <scope>NUCLEOTIDE SEQUENCE</scope>
</reference>
<evidence type="ECO:0000313" key="2">
    <source>
        <dbReference type="EMBL" id="CAG6612719.1"/>
    </source>
</evidence>
<accession>A0A8D8LLB0</accession>
<evidence type="ECO:0000256" key="1">
    <source>
        <dbReference type="SAM" id="Phobius"/>
    </source>
</evidence>
<keyword evidence="1" id="KW-0812">Transmembrane</keyword>
<organism evidence="2">
    <name type="scientific">Cacopsylla melanoneura</name>
    <dbReference type="NCBI Taxonomy" id="428564"/>
    <lineage>
        <taxon>Eukaryota</taxon>
        <taxon>Metazoa</taxon>
        <taxon>Ecdysozoa</taxon>
        <taxon>Arthropoda</taxon>
        <taxon>Hexapoda</taxon>
        <taxon>Insecta</taxon>
        <taxon>Pterygota</taxon>
        <taxon>Neoptera</taxon>
        <taxon>Paraneoptera</taxon>
        <taxon>Hemiptera</taxon>
        <taxon>Sternorrhyncha</taxon>
        <taxon>Psylloidea</taxon>
        <taxon>Psyllidae</taxon>
        <taxon>Psyllinae</taxon>
        <taxon>Cacopsylla</taxon>
    </lineage>
</organism>